<dbReference type="SUPFAM" id="SSF89360">
    <property type="entry name" value="HesB-like domain"/>
    <property type="match status" value="1"/>
</dbReference>
<sequence>MIITINDDAAAWYENEMDLSSGSYLRFFVRYGGFSSIQKGFSLGVSKEEPDHIGVKTEKNGVTYYIEEKDIWYFDGHDMYVELHPVGQEPDFKFENRVGGGD</sequence>
<reference evidence="3 4" key="1">
    <citation type="submission" date="2023-09" db="EMBL/GenBank/DDBJ databases">
        <title>Microbial mechanism of fulvic acid promoting antimony reduction mineralization in rice fields.</title>
        <authorList>
            <person name="Chen G."/>
            <person name="Lan J."/>
        </authorList>
    </citation>
    <scope>NUCLEOTIDE SEQUENCE [LARGE SCALE GENOMIC DNA]</scope>
    <source>
        <strain evidence="3 4">PS1</strain>
    </source>
</reference>
<comment type="similarity">
    <text evidence="1">Belongs to the HesB/IscA family.</text>
</comment>
<dbReference type="Proteomes" id="UP001303324">
    <property type="component" value="Chromosome"/>
</dbReference>
<dbReference type="RefSeq" id="WP_311070469.1">
    <property type="nucleotide sequence ID" value="NZ_CP134494.1"/>
</dbReference>
<evidence type="ECO:0000313" key="3">
    <source>
        <dbReference type="EMBL" id="WNF20952.1"/>
    </source>
</evidence>
<protein>
    <submittedName>
        <fullName evidence="3">HesB/YadR/YfhF family protein</fullName>
    </submittedName>
</protein>
<dbReference type="Pfam" id="PF01521">
    <property type="entry name" value="Fe-S_biosyn"/>
    <property type="match status" value="1"/>
</dbReference>
<organism evidence="3 4">
    <name type="scientific">Mesobacillus jeotgali</name>
    <dbReference type="NCBI Taxonomy" id="129985"/>
    <lineage>
        <taxon>Bacteria</taxon>
        <taxon>Bacillati</taxon>
        <taxon>Bacillota</taxon>
        <taxon>Bacilli</taxon>
        <taxon>Bacillales</taxon>
        <taxon>Bacillaceae</taxon>
        <taxon>Mesobacillus</taxon>
    </lineage>
</organism>
<proteinExistence type="inferred from homology"/>
<evidence type="ECO:0000313" key="4">
    <source>
        <dbReference type="Proteomes" id="UP001303324"/>
    </source>
</evidence>
<dbReference type="InterPro" id="IPR000361">
    <property type="entry name" value="ATAP_core_dom"/>
</dbReference>
<gene>
    <name evidence="3" type="ORF">RH061_12130</name>
</gene>
<dbReference type="InterPro" id="IPR035903">
    <property type="entry name" value="HesB-like_dom_sf"/>
</dbReference>
<name>A0ABY9VAN5_9BACI</name>
<accession>A0ABY9VAN5</accession>
<dbReference type="EMBL" id="CP134494">
    <property type="protein sequence ID" value="WNF20952.1"/>
    <property type="molecule type" value="Genomic_DNA"/>
</dbReference>
<evidence type="ECO:0000256" key="1">
    <source>
        <dbReference type="ARBA" id="ARBA00006718"/>
    </source>
</evidence>
<keyword evidence="4" id="KW-1185">Reference proteome</keyword>
<evidence type="ECO:0000259" key="2">
    <source>
        <dbReference type="Pfam" id="PF01521"/>
    </source>
</evidence>
<dbReference type="InterPro" id="IPR008326">
    <property type="entry name" value="PdhI-like"/>
</dbReference>
<feature type="domain" description="Core" evidence="2">
    <location>
        <begin position="1"/>
        <end position="96"/>
    </location>
</feature>
<dbReference type="Gene3D" id="2.60.300.12">
    <property type="entry name" value="HesB-like domain"/>
    <property type="match status" value="1"/>
</dbReference>
<dbReference type="PIRSF" id="PIRSF034852">
    <property type="entry name" value="UCP034852"/>
    <property type="match status" value="1"/>
</dbReference>